<organism evidence="6 7">
    <name type="scientific">Gracilariopsis chorda</name>
    <dbReference type="NCBI Taxonomy" id="448386"/>
    <lineage>
        <taxon>Eukaryota</taxon>
        <taxon>Rhodophyta</taxon>
        <taxon>Florideophyceae</taxon>
        <taxon>Rhodymeniophycidae</taxon>
        <taxon>Gracilariales</taxon>
        <taxon>Gracilariaceae</taxon>
        <taxon>Gracilariopsis</taxon>
    </lineage>
</organism>
<feature type="region of interest" description="Disordered" evidence="3">
    <location>
        <begin position="1"/>
        <end position="22"/>
    </location>
</feature>
<proteinExistence type="predicted"/>
<feature type="compositionally biased region" description="Acidic residues" evidence="3">
    <location>
        <begin position="433"/>
        <end position="443"/>
    </location>
</feature>
<evidence type="ECO:0000313" key="7">
    <source>
        <dbReference type="Proteomes" id="UP000247409"/>
    </source>
</evidence>
<dbReference type="SUPFAM" id="SSF54171">
    <property type="entry name" value="DNA-binding domain"/>
    <property type="match status" value="1"/>
</dbReference>
<gene>
    <name evidence="6" type="ORF">BWQ96_00586</name>
</gene>
<dbReference type="Proteomes" id="UP000247409">
    <property type="component" value="Unassembled WGS sequence"/>
</dbReference>
<evidence type="ECO:0000259" key="5">
    <source>
        <dbReference type="PROSITE" id="PS50982"/>
    </source>
</evidence>
<feature type="region of interest" description="Disordered" evidence="3">
    <location>
        <begin position="274"/>
        <end position="317"/>
    </location>
</feature>
<dbReference type="PANTHER" id="PTHR31917">
    <property type="entry name" value="AGENET DOMAIN-CONTAINING PROTEIN-RELATED"/>
    <property type="match status" value="1"/>
</dbReference>
<feature type="compositionally biased region" description="Polar residues" evidence="3">
    <location>
        <begin position="346"/>
        <end position="365"/>
    </location>
</feature>
<evidence type="ECO:0000256" key="1">
    <source>
        <dbReference type="PROSITE-ProRule" id="PRU00108"/>
    </source>
</evidence>
<evidence type="ECO:0000256" key="3">
    <source>
        <dbReference type="SAM" id="MobiDB-lite"/>
    </source>
</evidence>
<feature type="compositionally biased region" description="Basic and acidic residues" evidence="3">
    <location>
        <begin position="589"/>
        <end position="598"/>
    </location>
</feature>
<feature type="compositionally biased region" description="Low complexity" evidence="3">
    <location>
        <begin position="70"/>
        <end position="81"/>
    </location>
</feature>
<evidence type="ECO:0000256" key="2">
    <source>
        <dbReference type="RuleBase" id="RU000682"/>
    </source>
</evidence>
<dbReference type="InterPro" id="IPR001356">
    <property type="entry name" value="HD"/>
</dbReference>
<dbReference type="SMART" id="SM00389">
    <property type="entry name" value="HOX"/>
    <property type="match status" value="1"/>
</dbReference>
<evidence type="ECO:0008006" key="8">
    <source>
        <dbReference type="Google" id="ProtNLM"/>
    </source>
</evidence>
<dbReference type="InterPro" id="IPR009057">
    <property type="entry name" value="Homeodomain-like_sf"/>
</dbReference>
<dbReference type="GO" id="GO:0005634">
    <property type="term" value="C:nucleus"/>
    <property type="evidence" value="ECO:0007669"/>
    <property type="project" value="UniProtKB-SubCell"/>
</dbReference>
<keyword evidence="1 2" id="KW-0371">Homeobox</keyword>
<dbReference type="Pfam" id="PF00046">
    <property type="entry name" value="Homeodomain"/>
    <property type="match status" value="1"/>
</dbReference>
<evidence type="ECO:0000313" key="6">
    <source>
        <dbReference type="EMBL" id="PXF49516.1"/>
    </source>
</evidence>
<keyword evidence="1 2" id="KW-0539">Nucleus</keyword>
<comment type="caution">
    <text evidence="6">The sequence shown here is derived from an EMBL/GenBank/DDBJ whole genome shotgun (WGS) entry which is preliminary data.</text>
</comment>
<feature type="DNA-binding region" description="Homeobox" evidence="1">
    <location>
        <begin position="172"/>
        <end position="231"/>
    </location>
</feature>
<protein>
    <recommendedName>
        <fullName evidence="8">Homeobox domain-containing protein</fullName>
    </recommendedName>
</protein>
<evidence type="ECO:0000259" key="4">
    <source>
        <dbReference type="PROSITE" id="PS50071"/>
    </source>
</evidence>
<comment type="subcellular location">
    <subcellularLocation>
        <location evidence="1 2">Nucleus</location>
    </subcellularLocation>
</comment>
<sequence length="660" mass="70088">MTASPPSSSPPHIATAATAASSVASPRFNLPVLQPLPLVRPHAPPSPSTRAAALSLGALATAASLANAQPLSSAPKPLPSSRQPHLAPTNRSPSNKPSLSTAPAMQQLTRPPTALSTPTNQQTQHKQHQQQQQQQHNPTAAATTTPTPTTTTPTTTTTTTTSSSSNPTQRRPKQRRYRASPAQLTHLLAKFDTNPSPSSAELQQLASAIDMPFQSAVLWFKNRRARVPHKKAEKAAAAAKRRAAAAAAKQKQEEVAAATCMAELALRGSAASTTLNSSSNASAAPPAVSSIPDNTVPGAGRVVNKPLPQGHAGVTARELSPRRCAALGRSGAVGATDARSKLTLTGGYSQSVRNVGQGNEPSTPLTPRRPRARFVPPTPRVFSQREYANGDRIEVMDTSKGICRSWYSAVVISRAPGEISLGDAAVVSVCVDEEEDKQEADGDESPRTVRSPVASPTPAAARICYVVQYEYGGMGKNGEGIQEEVLAKRIRPAAPEQEDWRPDIGDAVEVLREGGWFVGVIQTLVIRKGYQVSFENGDVEWVRRHLLRPYQIWRGGEHWVVKKKPPLAVVRKSVGLSVTHPVCGKKRRAGGEGKGEGRGRKRAKSVVVDGSGPDGLPEGWRVGSMTSGGGGAQMVYVAPDGNRLRSLKEAQRYVKLMGMV</sequence>
<dbReference type="AlphaFoldDB" id="A0A2V3J504"/>
<feature type="compositionally biased region" description="Low complexity" evidence="3">
    <location>
        <begin position="274"/>
        <end position="290"/>
    </location>
</feature>
<feature type="region of interest" description="Disordered" evidence="3">
    <location>
        <begin position="70"/>
        <end position="179"/>
    </location>
</feature>
<dbReference type="OrthoDB" id="10555827at2759"/>
<feature type="compositionally biased region" description="Low complexity" evidence="3">
    <location>
        <begin position="117"/>
        <end position="169"/>
    </location>
</feature>
<feature type="domain" description="Homeobox" evidence="4">
    <location>
        <begin position="170"/>
        <end position="230"/>
    </location>
</feature>
<dbReference type="PROSITE" id="PS50982">
    <property type="entry name" value="MBD"/>
    <property type="match status" value="1"/>
</dbReference>
<feature type="region of interest" description="Disordered" evidence="3">
    <location>
        <begin position="433"/>
        <end position="454"/>
    </location>
</feature>
<dbReference type="InterPro" id="IPR001739">
    <property type="entry name" value="Methyl_CpG_DNA-bd"/>
</dbReference>
<name>A0A2V3J504_9FLOR</name>
<keyword evidence="7" id="KW-1185">Reference proteome</keyword>
<dbReference type="PROSITE" id="PS50071">
    <property type="entry name" value="HOMEOBOX_2"/>
    <property type="match status" value="1"/>
</dbReference>
<accession>A0A2V3J504</accession>
<feature type="compositionally biased region" description="Polar residues" evidence="3">
    <location>
        <begin position="89"/>
        <end position="116"/>
    </location>
</feature>
<dbReference type="EMBL" id="NBIV01000004">
    <property type="protein sequence ID" value="PXF49516.1"/>
    <property type="molecule type" value="Genomic_DNA"/>
</dbReference>
<dbReference type="Gene3D" id="1.10.10.60">
    <property type="entry name" value="Homeodomain-like"/>
    <property type="match status" value="1"/>
</dbReference>
<dbReference type="InterPro" id="IPR016177">
    <property type="entry name" value="DNA-bd_dom_sf"/>
</dbReference>
<feature type="domain" description="MBD" evidence="5">
    <location>
        <begin position="606"/>
        <end position="660"/>
    </location>
</feature>
<feature type="region of interest" description="Disordered" evidence="3">
    <location>
        <begin position="584"/>
        <end position="621"/>
    </location>
</feature>
<dbReference type="PANTHER" id="PTHR31917:SF147">
    <property type="entry name" value="AGENET DOMAIN-CONTAINING PROTEIN"/>
    <property type="match status" value="1"/>
</dbReference>
<dbReference type="GO" id="GO:0003677">
    <property type="term" value="F:DNA binding"/>
    <property type="evidence" value="ECO:0007669"/>
    <property type="project" value="UniProtKB-UniRule"/>
</dbReference>
<dbReference type="CDD" id="cd00086">
    <property type="entry name" value="homeodomain"/>
    <property type="match status" value="1"/>
</dbReference>
<reference evidence="6 7" key="1">
    <citation type="journal article" date="2018" name="Mol. Biol. Evol.">
        <title>Analysis of the draft genome of the red seaweed Gracilariopsis chorda provides insights into genome size evolution in Rhodophyta.</title>
        <authorList>
            <person name="Lee J."/>
            <person name="Yang E.C."/>
            <person name="Graf L."/>
            <person name="Yang J.H."/>
            <person name="Qiu H."/>
            <person name="Zel Zion U."/>
            <person name="Chan C.X."/>
            <person name="Stephens T.G."/>
            <person name="Weber A.P.M."/>
            <person name="Boo G.H."/>
            <person name="Boo S.M."/>
            <person name="Kim K.M."/>
            <person name="Shin Y."/>
            <person name="Jung M."/>
            <person name="Lee S.J."/>
            <person name="Yim H.S."/>
            <person name="Lee J.H."/>
            <person name="Bhattacharya D."/>
            <person name="Yoon H.S."/>
        </authorList>
    </citation>
    <scope>NUCLEOTIDE SEQUENCE [LARGE SCALE GENOMIC DNA]</scope>
    <source>
        <strain evidence="6 7">SKKU-2015</strain>
        <tissue evidence="6">Whole body</tissue>
    </source>
</reference>
<dbReference type="SUPFAM" id="SSF46689">
    <property type="entry name" value="Homeodomain-like"/>
    <property type="match status" value="1"/>
</dbReference>
<keyword evidence="1 2" id="KW-0238">DNA-binding</keyword>
<feature type="region of interest" description="Disordered" evidence="3">
    <location>
        <begin position="346"/>
        <end position="376"/>
    </location>
</feature>